<keyword evidence="15" id="KW-1185">Reference proteome</keyword>
<evidence type="ECO:0000256" key="4">
    <source>
        <dbReference type="ARBA" id="ARBA00022553"/>
    </source>
</evidence>
<evidence type="ECO:0000313" key="15">
    <source>
        <dbReference type="Proteomes" id="UP001220395"/>
    </source>
</evidence>
<dbReference type="SUPFAM" id="SSF55874">
    <property type="entry name" value="ATPase domain of HSP90 chaperone/DNA topoisomerase II/histidine kinase"/>
    <property type="match status" value="1"/>
</dbReference>
<dbReference type="InterPro" id="IPR003661">
    <property type="entry name" value="HisK_dim/P_dom"/>
</dbReference>
<dbReference type="Proteomes" id="UP001220395">
    <property type="component" value="Chromosome"/>
</dbReference>
<evidence type="ECO:0000256" key="9">
    <source>
        <dbReference type="ARBA" id="ARBA00023012"/>
    </source>
</evidence>
<dbReference type="InterPro" id="IPR036890">
    <property type="entry name" value="HATPase_C_sf"/>
</dbReference>
<evidence type="ECO:0000256" key="11">
    <source>
        <dbReference type="SAM" id="Phobius"/>
    </source>
</evidence>
<keyword evidence="4" id="KW-0597">Phosphoprotein</keyword>
<sequence>MIRRAWRSTFGLAAIVSLAFAFATLAVGAIVYEVAHEALEQQLDHRVALETRALLGVHRQGGLAGLAIVIRQRDAARNSASLGYILTDARHRRIAGDLAADVPHKPGYWEFLPHGLHREREAQALTMPLPGGGTLVVAADRAMVHEIDETILHLFAVAFGVMLVLGVGSAWTIGTITRRRLDRFAGAADAINAGDLGRRMRADGSGSEFDRLATALNAMLDRMVMLVDNLRHVSGDIAHDLRTPLTRLQNRLEEALAMEGQGDQRAAIEGAVAQGRELLEIFAAMLRISEIEALRVREGFRPVDLSALCEAMIETYQPDAEAGGHQMTARIAPGLMLEGDRRLLQQMLANLLDNALRHTPAGTQVTVTLSRVEDTLALLVEDDGPGVPPEDVPRLFQRFSRSERSRSTEGYGLGLALVAAIATAHRGTASVGRHEGGLTIRITLGTGDR</sequence>
<dbReference type="SMART" id="SM00387">
    <property type="entry name" value="HATPase_c"/>
    <property type="match status" value="1"/>
</dbReference>
<keyword evidence="8 11" id="KW-1133">Transmembrane helix</keyword>
<dbReference type="PROSITE" id="PS50109">
    <property type="entry name" value="HIS_KIN"/>
    <property type="match status" value="1"/>
</dbReference>
<evidence type="ECO:0000256" key="8">
    <source>
        <dbReference type="ARBA" id="ARBA00022989"/>
    </source>
</evidence>
<dbReference type="InterPro" id="IPR005467">
    <property type="entry name" value="His_kinase_dom"/>
</dbReference>
<gene>
    <name evidence="14" type="ORF">PQ455_15770</name>
</gene>
<dbReference type="SMART" id="SM00388">
    <property type="entry name" value="HisKA"/>
    <property type="match status" value="1"/>
</dbReference>
<keyword evidence="9" id="KW-0902">Two-component regulatory system</keyword>
<feature type="transmembrane region" description="Helical" evidence="11">
    <location>
        <begin position="151"/>
        <end position="173"/>
    </location>
</feature>
<keyword evidence="7 14" id="KW-0418">Kinase</keyword>
<feature type="domain" description="HAMP" evidence="13">
    <location>
        <begin position="175"/>
        <end position="228"/>
    </location>
</feature>
<keyword evidence="10 11" id="KW-0472">Membrane</keyword>
<evidence type="ECO:0000259" key="13">
    <source>
        <dbReference type="PROSITE" id="PS50885"/>
    </source>
</evidence>
<proteinExistence type="predicted"/>
<evidence type="ECO:0000313" key="14">
    <source>
        <dbReference type="EMBL" id="WCT73071.1"/>
    </source>
</evidence>
<dbReference type="PANTHER" id="PTHR45436:SF8">
    <property type="entry name" value="HISTIDINE KINASE"/>
    <property type="match status" value="1"/>
</dbReference>
<dbReference type="InterPro" id="IPR003660">
    <property type="entry name" value="HAMP_dom"/>
</dbReference>
<dbReference type="Gene3D" id="1.10.287.130">
    <property type="match status" value="1"/>
</dbReference>
<evidence type="ECO:0000256" key="10">
    <source>
        <dbReference type="ARBA" id="ARBA00023136"/>
    </source>
</evidence>
<accession>A0ABY7TJE0</accession>
<dbReference type="Pfam" id="PF02518">
    <property type="entry name" value="HATPase_c"/>
    <property type="match status" value="1"/>
</dbReference>
<dbReference type="CDD" id="cd00075">
    <property type="entry name" value="HATPase"/>
    <property type="match status" value="1"/>
</dbReference>
<dbReference type="PRINTS" id="PR00344">
    <property type="entry name" value="BCTRLSENSOR"/>
</dbReference>
<dbReference type="GO" id="GO:0016301">
    <property type="term" value="F:kinase activity"/>
    <property type="evidence" value="ECO:0007669"/>
    <property type="project" value="UniProtKB-KW"/>
</dbReference>
<comment type="catalytic activity">
    <reaction evidence="1">
        <text>ATP + protein L-histidine = ADP + protein N-phospho-L-histidine.</text>
        <dbReference type="EC" id="2.7.13.3"/>
    </reaction>
</comment>
<dbReference type="InterPro" id="IPR004358">
    <property type="entry name" value="Sig_transdc_His_kin-like_C"/>
</dbReference>
<dbReference type="Gene3D" id="6.10.340.10">
    <property type="match status" value="1"/>
</dbReference>
<dbReference type="SMART" id="SM00304">
    <property type="entry name" value="HAMP"/>
    <property type="match status" value="1"/>
</dbReference>
<dbReference type="PANTHER" id="PTHR45436">
    <property type="entry name" value="SENSOR HISTIDINE KINASE YKOH"/>
    <property type="match status" value="1"/>
</dbReference>
<evidence type="ECO:0000259" key="12">
    <source>
        <dbReference type="PROSITE" id="PS50109"/>
    </source>
</evidence>
<evidence type="ECO:0000256" key="3">
    <source>
        <dbReference type="ARBA" id="ARBA00012438"/>
    </source>
</evidence>
<dbReference type="Gene3D" id="3.30.565.10">
    <property type="entry name" value="Histidine kinase-like ATPase, C-terminal domain"/>
    <property type="match status" value="1"/>
</dbReference>
<dbReference type="Pfam" id="PF00672">
    <property type="entry name" value="HAMP"/>
    <property type="match status" value="1"/>
</dbReference>
<dbReference type="EMBL" id="CP117411">
    <property type="protein sequence ID" value="WCT73071.1"/>
    <property type="molecule type" value="Genomic_DNA"/>
</dbReference>
<keyword evidence="6 11" id="KW-0812">Transmembrane</keyword>
<evidence type="ECO:0000256" key="1">
    <source>
        <dbReference type="ARBA" id="ARBA00000085"/>
    </source>
</evidence>
<evidence type="ECO:0000256" key="7">
    <source>
        <dbReference type="ARBA" id="ARBA00022777"/>
    </source>
</evidence>
<dbReference type="PROSITE" id="PS50885">
    <property type="entry name" value="HAMP"/>
    <property type="match status" value="1"/>
</dbReference>
<evidence type="ECO:0000256" key="5">
    <source>
        <dbReference type="ARBA" id="ARBA00022679"/>
    </source>
</evidence>
<name>A0ABY7TJE0_9SPHN</name>
<comment type="subcellular location">
    <subcellularLocation>
        <location evidence="2">Membrane</location>
    </subcellularLocation>
</comment>
<dbReference type="CDD" id="cd06225">
    <property type="entry name" value="HAMP"/>
    <property type="match status" value="1"/>
</dbReference>
<organism evidence="14 15">
    <name type="scientific">Sphingomonas naphthae</name>
    <dbReference type="NCBI Taxonomy" id="1813468"/>
    <lineage>
        <taxon>Bacteria</taxon>
        <taxon>Pseudomonadati</taxon>
        <taxon>Pseudomonadota</taxon>
        <taxon>Alphaproteobacteria</taxon>
        <taxon>Sphingomonadales</taxon>
        <taxon>Sphingomonadaceae</taxon>
        <taxon>Sphingomonas</taxon>
    </lineage>
</organism>
<protein>
    <recommendedName>
        <fullName evidence="3">histidine kinase</fullName>
        <ecNumber evidence="3">2.7.13.3</ecNumber>
    </recommendedName>
</protein>
<dbReference type="CDD" id="cd00082">
    <property type="entry name" value="HisKA"/>
    <property type="match status" value="1"/>
</dbReference>
<dbReference type="SUPFAM" id="SSF47384">
    <property type="entry name" value="Homodimeric domain of signal transducing histidine kinase"/>
    <property type="match status" value="1"/>
</dbReference>
<dbReference type="InterPro" id="IPR036097">
    <property type="entry name" value="HisK_dim/P_sf"/>
</dbReference>
<dbReference type="SUPFAM" id="SSF158472">
    <property type="entry name" value="HAMP domain-like"/>
    <property type="match status" value="1"/>
</dbReference>
<dbReference type="EC" id="2.7.13.3" evidence="3"/>
<dbReference type="InterPro" id="IPR050428">
    <property type="entry name" value="TCS_sensor_his_kinase"/>
</dbReference>
<dbReference type="RefSeq" id="WP_273687045.1">
    <property type="nucleotide sequence ID" value="NZ_CP117411.1"/>
</dbReference>
<feature type="domain" description="Histidine kinase" evidence="12">
    <location>
        <begin position="236"/>
        <end position="448"/>
    </location>
</feature>
<reference evidence="14 15" key="1">
    <citation type="submission" date="2023-02" db="EMBL/GenBank/DDBJ databases">
        <title>Genome sequence of Sphingomonas naphthae.</title>
        <authorList>
            <person name="Kim S."/>
            <person name="Heo J."/>
            <person name="Kwon S.-W."/>
        </authorList>
    </citation>
    <scope>NUCLEOTIDE SEQUENCE [LARGE SCALE GENOMIC DNA]</scope>
    <source>
        <strain evidence="14 15">KACC 18716</strain>
    </source>
</reference>
<keyword evidence="5" id="KW-0808">Transferase</keyword>
<evidence type="ECO:0000256" key="6">
    <source>
        <dbReference type="ARBA" id="ARBA00022692"/>
    </source>
</evidence>
<dbReference type="InterPro" id="IPR003594">
    <property type="entry name" value="HATPase_dom"/>
</dbReference>
<evidence type="ECO:0000256" key="2">
    <source>
        <dbReference type="ARBA" id="ARBA00004370"/>
    </source>
</evidence>
<dbReference type="Pfam" id="PF00512">
    <property type="entry name" value="HisKA"/>
    <property type="match status" value="1"/>
</dbReference>